<evidence type="ECO:0000313" key="2">
    <source>
        <dbReference type="EMBL" id="ALL15040.1"/>
    </source>
</evidence>
<dbReference type="RefSeq" id="WP_062150800.1">
    <property type="nucleotide sequence ID" value="NZ_CP013002.1"/>
</dbReference>
<proteinExistence type="predicted"/>
<dbReference type="InterPro" id="IPR038740">
    <property type="entry name" value="BioF2-like_GNAT_dom"/>
</dbReference>
<evidence type="ECO:0000259" key="1">
    <source>
        <dbReference type="Pfam" id="PF13480"/>
    </source>
</evidence>
<dbReference type="InterPro" id="IPR016181">
    <property type="entry name" value="Acyl_CoA_acyltransferase"/>
</dbReference>
<keyword evidence="3" id="KW-1185">Reference proteome</keyword>
<protein>
    <submittedName>
        <fullName evidence="2">Cellulose biosynthesis protein CelD</fullName>
    </submittedName>
</protein>
<dbReference type="SUPFAM" id="SSF55729">
    <property type="entry name" value="Acyl-CoA N-acyltransferases (Nat)"/>
    <property type="match status" value="1"/>
</dbReference>
<sequence>MKIDVVSALDLSPADIARWSSLQVGPLRLDSPFLSPRWTQAVARALDATGKKASDVKVAILRDDTGQAIGFLPSRVRSDVGMPVGAPMCDYQALVAAPGVAIDPRQLLAALHVHRLDFCHMQADDETLARHGRGQADSWIVEAPDGYAAYEAGRRAAGSGVLKDIDKKRRKAEREVGPAVFTALSNSRADFEQLIAWKRAQLVATGQTDYFRTPWVVALVDALFSTRDPDFGGGLYSLHLGGELAAVHLHLRGSHTIHGWLIAHNAAFERYSPGLMLFQDILKSMDGGPYVRLDLGAGDYRFKRELSNARQTVVFGFYGSPSPAAFVRSAAYGVRQMAEALPLGRMSQLPGKAMRRLDLLRGLH</sequence>
<evidence type="ECO:0000313" key="3">
    <source>
        <dbReference type="Proteomes" id="UP000056905"/>
    </source>
</evidence>
<dbReference type="OrthoDB" id="4700839at2"/>
<dbReference type="Pfam" id="PF13480">
    <property type="entry name" value="Acetyltransf_6"/>
    <property type="match status" value="1"/>
</dbReference>
<feature type="domain" description="BioF2-like acetyltransferase" evidence="1">
    <location>
        <begin position="162"/>
        <end position="304"/>
    </location>
</feature>
<dbReference type="AlphaFoldDB" id="A0A0P0P456"/>
<dbReference type="KEGG" id="chq:AQ619_17655"/>
<gene>
    <name evidence="2" type="ORF">AQ619_17655</name>
</gene>
<reference evidence="2 3" key="1">
    <citation type="submission" date="2015-10" db="EMBL/GenBank/DDBJ databases">
        <title>Conservation of the essential genome among Caulobacter and Brevundimonas species.</title>
        <authorList>
            <person name="Scott D."/>
            <person name="Ely B."/>
        </authorList>
    </citation>
    <scope>NUCLEOTIDE SEQUENCE [LARGE SCALE GENOMIC DNA]</scope>
    <source>
        <strain evidence="2 3">CB4</strain>
    </source>
</reference>
<name>A0A0P0P456_9CAUL</name>
<accession>A0A0P0P456</accession>
<dbReference type="EMBL" id="CP013002">
    <property type="protein sequence ID" value="ALL15040.1"/>
    <property type="molecule type" value="Genomic_DNA"/>
</dbReference>
<dbReference type="Proteomes" id="UP000056905">
    <property type="component" value="Chromosome"/>
</dbReference>
<organism evidence="2 3">
    <name type="scientific">Caulobacter henricii</name>
    <dbReference type="NCBI Taxonomy" id="69395"/>
    <lineage>
        <taxon>Bacteria</taxon>
        <taxon>Pseudomonadati</taxon>
        <taxon>Pseudomonadota</taxon>
        <taxon>Alphaproteobacteria</taxon>
        <taxon>Caulobacterales</taxon>
        <taxon>Caulobacteraceae</taxon>
        <taxon>Caulobacter</taxon>
    </lineage>
</organism>
<dbReference type="STRING" id="69395.AQ619_17655"/>